<sequence>MQSRGIIRLAAAAAATALLVGGLGAPAHAADPFPGALLLLEEPVWAADAPTKGCAGIDTGTAVVGKDGWLFSKPEGRYTDLQYVFLFVKDDGEDEDDFIELLLNADGVATLDVSGIPTDPENPEALAKALGAKVLANKSADKLEFPTNPAPAGVTGALTDDGGWLRTPAGWALVIGGAFTDPPLKDATFNLVRACAAAAAPTSNAPSTPAGPQLPITGTNVWVLSGAGVALIAVGAVLFLAYRRRQSIKFVA</sequence>
<keyword evidence="1" id="KW-0472">Membrane</keyword>
<dbReference type="EMBL" id="JBHSIU010000130">
    <property type="protein sequence ID" value="MFC5008074.1"/>
    <property type="molecule type" value="Genomic_DNA"/>
</dbReference>
<dbReference type="RefSeq" id="WP_380128726.1">
    <property type="nucleotide sequence ID" value="NZ_JBHSIU010000130.1"/>
</dbReference>
<organism evidence="3 4">
    <name type="scientific">Dactylosporangium cerinum</name>
    <dbReference type="NCBI Taxonomy" id="1434730"/>
    <lineage>
        <taxon>Bacteria</taxon>
        <taxon>Bacillati</taxon>
        <taxon>Actinomycetota</taxon>
        <taxon>Actinomycetes</taxon>
        <taxon>Micromonosporales</taxon>
        <taxon>Micromonosporaceae</taxon>
        <taxon>Dactylosporangium</taxon>
    </lineage>
</organism>
<name>A0ABV9WI58_9ACTN</name>
<keyword evidence="2" id="KW-0732">Signal</keyword>
<proteinExistence type="predicted"/>
<gene>
    <name evidence="3" type="ORF">ACFPIJ_60960</name>
</gene>
<keyword evidence="1" id="KW-1133">Transmembrane helix</keyword>
<protein>
    <submittedName>
        <fullName evidence="3">LPXTG cell wall anchor domain-containing protein</fullName>
    </submittedName>
</protein>
<feature type="transmembrane region" description="Helical" evidence="1">
    <location>
        <begin position="221"/>
        <end position="242"/>
    </location>
</feature>
<comment type="caution">
    <text evidence="3">The sequence shown here is derived from an EMBL/GenBank/DDBJ whole genome shotgun (WGS) entry which is preliminary data.</text>
</comment>
<keyword evidence="1" id="KW-0812">Transmembrane</keyword>
<feature type="chain" id="PRO_5046871444" evidence="2">
    <location>
        <begin position="30"/>
        <end position="252"/>
    </location>
</feature>
<keyword evidence="4" id="KW-1185">Reference proteome</keyword>
<evidence type="ECO:0000313" key="3">
    <source>
        <dbReference type="EMBL" id="MFC5008074.1"/>
    </source>
</evidence>
<reference evidence="4" key="1">
    <citation type="journal article" date="2019" name="Int. J. Syst. Evol. Microbiol.">
        <title>The Global Catalogue of Microorganisms (GCM) 10K type strain sequencing project: providing services to taxonomists for standard genome sequencing and annotation.</title>
        <authorList>
            <consortium name="The Broad Institute Genomics Platform"/>
            <consortium name="The Broad Institute Genome Sequencing Center for Infectious Disease"/>
            <person name="Wu L."/>
            <person name="Ma J."/>
        </authorList>
    </citation>
    <scope>NUCLEOTIDE SEQUENCE [LARGE SCALE GENOMIC DNA]</scope>
    <source>
        <strain evidence="4">CGMCC 4.7152</strain>
    </source>
</reference>
<evidence type="ECO:0000313" key="4">
    <source>
        <dbReference type="Proteomes" id="UP001595912"/>
    </source>
</evidence>
<accession>A0ABV9WI58</accession>
<evidence type="ECO:0000256" key="2">
    <source>
        <dbReference type="SAM" id="SignalP"/>
    </source>
</evidence>
<dbReference type="NCBIfam" id="TIGR01167">
    <property type="entry name" value="LPXTG_anchor"/>
    <property type="match status" value="1"/>
</dbReference>
<evidence type="ECO:0000256" key="1">
    <source>
        <dbReference type="SAM" id="Phobius"/>
    </source>
</evidence>
<feature type="signal peptide" evidence="2">
    <location>
        <begin position="1"/>
        <end position="29"/>
    </location>
</feature>
<dbReference type="Proteomes" id="UP001595912">
    <property type="component" value="Unassembled WGS sequence"/>
</dbReference>